<dbReference type="SUPFAM" id="SSF55174">
    <property type="entry name" value="Alpha-L RNA-binding motif"/>
    <property type="match status" value="1"/>
</dbReference>
<dbReference type="SMART" id="SM00363">
    <property type="entry name" value="S4"/>
    <property type="match status" value="1"/>
</dbReference>
<dbReference type="InterPro" id="IPR036986">
    <property type="entry name" value="S4_RNA-bd_sf"/>
</dbReference>
<dbReference type="CDD" id="cd00165">
    <property type="entry name" value="S4"/>
    <property type="match status" value="1"/>
</dbReference>
<dbReference type="Gene3D" id="3.10.290.10">
    <property type="entry name" value="RNA-binding S4 domain"/>
    <property type="match status" value="1"/>
</dbReference>
<dbReference type="EMBL" id="BMHK01000014">
    <property type="protein sequence ID" value="GGC04423.1"/>
    <property type="molecule type" value="Genomic_DNA"/>
</dbReference>
<name>A0A916X4U9_9SPHN</name>
<dbReference type="PROSITE" id="PS50889">
    <property type="entry name" value="S4"/>
    <property type="match status" value="1"/>
</dbReference>
<protein>
    <recommendedName>
        <fullName evidence="2">RNA-binding S4 domain-containing protein</fullName>
    </recommendedName>
</protein>
<comment type="caution">
    <text evidence="3">The sequence shown here is derived from an EMBL/GenBank/DDBJ whole genome shotgun (WGS) entry which is preliminary data.</text>
</comment>
<sequence length="97" mass="10583">MRIDKLLWYLRLAKTRVIAQGIAEEGHMRINGRRVERAHQKVCAGDVLTVPARSGVRVIEIVALPGRRGPAPEAQSCYRVLDGGAADPIAATIRNDA</sequence>
<keyword evidence="4" id="KW-1185">Reference proteome</keyword>
<proteinExistence type="predicted"/>
<evidence type="ECO:0000259" key="2">
    <source>
        <dbReference type="SMART" id="SM00363"/>
    </source>
</evidence>
<keyword evidence="1" id="KW-0694">RNA-binding</keyword>
<dbReference type="Proteomes" id="UP000608154">
    <property type="component" value="Unassembled WGS sequence"/>
</dbReference>
<gene>
    <name evidence="3" type="ORF">GCM10011494_23670</name>
</gene>
<evidence type="ECO:0000313" key="4">
    <source>
        <dbReference type="Proteomes" id="UP000608154"/>
    </source>
</evidence>
<dbReference type="AlphaFoldDB" id="A0A916X4U9"/>
<reference evidence="3" key="2">
    <citation type="submission" date="2020-09" db="EMBL/GenBank/DDBJ databases">
        <authorList>
            <person name="Sun Q."/>
            <person name="Zhou Y."/>
        </authorList>
    </citation>
    <scope>NUCLEOTIDE SEQUENCE</scope>
    <source>
        <strain evidence="3">CGMCC 1.15095</strain>
    </source>
</reference>
<dbReference type="Pfam" id="PF01479">
    <property type="entry name" value="S4"/>
    <property type="match status" value="1"/>
</dbReference>
<evidence type="ECO:0000256" key="1">
    <source>
        <dbReference type="PROSITE-ProRule" id="PRU00182"/>
    </source>
</evidence>
<dbReference type="RefSeq" id="WP_188771744.1">
    <property type="nucleotide sequence ID" value="NZ_BMHK01000014.1"/>
</dbReference>
<accession>A0A916X4U9</accession>
<organism evidence="3 4">
    <name type="scientific">Novosphingobium endophyticum</name>
    <dbReference type="NCBI Taxonomy" id="1955250"/>
    <lineage>
        <taxon>Bacteria</taxon>
        <taxon>Pseudomonadati</taxon>
        <taxon>Pseudomonadota</taxon>
        <taxon>Alphaproteobacteria</taxon>
        <taxon>Sphingomonadales</taxon>
        <taxon>Sphingomonadaceae</taxon>
        <taxon>Novosphingobium</taxon>
    </lineage>
</organism>
<feature type="domain" description="RNA-binding S4" evidence="2">
    <location>
        <begin position="1"/>
        <end position="65"/>
    </location>
</feature>
<evidence type="ECO:0000313" key="3">
    <source>
        <dbReference type="EMBL" id="GGC04423.1"/>
    </source>
</evidence>
<reference evidence="3" key="1">
    <citation type="journal article" date="2014" name="Int. J. Syst. Evol. Microbiol.">
        <title>Complete genome sequence of Corynebacterium casei LMG S-19264T (=DSM 44701T), isolated from a smear-ripened cheese.</title>
        <authorList>
            <consortium name="US DOE Joint Genome Institute (JGI-PGF)"/>
            <person name="Walter F."/>
            <person name="Albersmeier A."/>
            <person name="Kalinowski J."/>
            <person name="Ruckert C."/>
        </authorList>
    </citation>
    <scope>NUCLEOTIDE SEQUENCE</scope>
    <source>
        <strain evidence="3">CGMCC 1.15095</strain>
    </source>
</reference>
<dbReference type="InterPro" id="IPR002942">
    <property type="entry name" value="S4_RNA-bd"/>
</dbReference>
<dbReference type="GO" id="GO:0003723">
    <property type="term" value="F:RNA binding"/>
    <property type="evidence" value="ECO:0007669"/>
    <property type="project" value="UniProtKB-KW"/>
</dbReference>